<accession>A0ABU7C9G4</accession>
<organism evidence="1 2">
    <name type="scientific">Ataeniobius toweri</name>
    <dbReference type="NCBI Taxonomy" id="208326"/>
    <lineage>
        <taxon>Eukaryota</taxon>
        <taxon>Metazoa</taxon>
        <taxon>Chordata</taxon>
        <taxon>Craniata</taxon>
        <taxon>Vertebrata</taxon>
        <taxon>Euteleostomi</taxon>
        <taxon>Actinopterygii</taxon>
        <taxon>Neopterygii</taxon>
        <taxon>Teleostei</taxon>
        <taxon>Neoteleostei</taxon>
        <taxon>Acanthomorphata</taxon>
        <taxon>Ovalentaria</taxon>
        <taxon>Atherinomorphae</taxon>
        <taxon>Cyprinodontiformes</taxon>
        <taxon>Goodeidae</taxon>
        <taxon>Ataeniobius</taxon>
    </lineage>
</organism>
<proteinExistence type="predicted"/>
<reference evidence="1 2" key="1">
    <citation type="submission" date="2021-07" db="EMBL/GenBank/DDBJ databases">
        <authorList>
            <person name="Palmer J.M."/>
        </authorList>
    </citation>
    <scope>NUCLEOTIDE SEQUENCE [LARGE SCALE GENOMIC DNA]</scope>
    <source>
        <strain evidence="1 2">AT_MEX2019</strain>
        <tissue evidence="1">Muscle</tissue>
    </source>
</reference>
<keyword evidence="2" id="KW-1185">Reference proteome</keyword>
<dbReference type="EMBL" id="JAHUTI010080563">
    <property type="protein sequence ID" value="MED6258449.1"/>
    <property type="molecule type" value="Genomic_DNA"/>
</dbReference>
<sequence length="123" mass="12684">MVVKILEPSEETWITAGGGVTGTLANGSGSLGEAVETGAGVGRTAGGALESGVVAGRALDGACNQEMEAKMIMAKQEIKINLEVQPSTGAAGHLLHCHHSIRPVFIHLSVVWPQNRTGPDCNE</sequence>
<evidence type="ECO:0000313" key="1">
    <source>
        <dbReference type="EMBL" id="MED6258449.1"/>
    </source>
</evidence>
<protein>
    <submittedName>
        <fullName evidence="1">Uncharacterized protein</fullName>
    </submittedName>
</protein>
<evidence type="ECO:0000313" key="2">
    <source>
        <dbReference type="Proteomes" id="UP001345963"/>
    </source>
</evidence>
<name>A0ABU7C9G4_9TELE</name>
<dbReference type="Proteomes" id="UP001345963">
    <property type="component" value="Unassembled WGS sequence"/>
</dbReference>
<gene>
    <name evidence="1" type="ORF">ATANTOWER_007611</name>
</gene>
<comment type="caution">
    <text evidence="1">The sequence shown here is derived from an EMBL/GenBank/DDBJ whole genome shotgun (WGS) entry which is preliminary data.</text>
</comment>